<sequence>MNTPEFPVARGRDSLGEDREGGGGMFVRMFTIEGRREQLDEFAGIGEKKVLPALRRLDGFGGLLVLTKRRNGKILVLTLWESREAMRAGEEASGWFRAFGAEAVGGDVTGVERYEVVFSETGRAQETSTLPGSSTPRKAERGEN</sequence>
<dbReference type="InterPro" id="IPR011008">
    <property type="entry name" value="Dimeric_a/b-barrel"/>
</dbReference>
<accession>A0A6J4NXF3</accession>
<gene>
    <name evidence="3" type="ORF">AVDCRST_MAG55-287</name>
</gene>
<proteinExistence type="predicted"/>
<evidence type="ECO:0000256" key="1">
    <source>
        <dbReference type="SAM" id="MobiDB-lite"/>
    </source>
</evidence>
<protein>
    <recommendedName>
        <fullName evidence="2">ABM domain-containing protein</fullName>
    </recommendedName>
</protein>
<dbReference type="InterPro" id="IPR007138">
    <property type="entry name" value="ABM_dom"/>
</dbReference>
<evidence type="ECO:0000259" key="2">
    <source>
        <dbReference type="Pfam" id="PF03992"/>
    </source>
</evidence>
<feature type="compositionally biased region" description="Polar residues" evidence="1">
    <location>
        <begin position="122"/>
        <end position="136"/>
    </location>
</feature>
<name>A0A6J4NXF3_9ACTN</name>
<dbReference type="SUPFAM" id="SSF54909">
    <property type="entry name" value="Dimeric alpha+beta barrel"/>
    <property type="match status" value="1"/>
</dbReference>
<organism evidence="3">
    <name type="scientific">uncultured Rubrobacteraceae bacterium</name>
    <dbReference type="NCBI Taxonomy" id="349277"/>
    <lineage>
        <taxon>Bacteria</taxon>
        <taxon>Bacillati</taxon>
        <taxon>Actinomycetota</taxon>
        <taxon>Rubrobacteria</taxon>
        <taxon>Rubrobacterales</taxon>
        <taxon>Rubrobacteraceae</taxon>
        <taxon>environmental samples</taxon>
    </lineage>
</organism>
<feature type="region of interest" description="Disordered" evidence="1">
    <location>
        <begin position="122"/>
        <end position="144"/>
    </location>
</feature>
<dbReference type="AlphaFoldDB" id="A0A6J4NXF3"/>
<reference evidence="3" key="1">
    <citation type="submission" date="2020-02" db="EMBL/GenBank/DDBJ databases">
        <authorList>
            <person name="Meier V. D."/>
        </authorList>
    </citation>
    <scope>NUCLEOTIDE SEQUENCE</scope>
    <source>
        <strain evidence="3">AVDCRST_MAG55</strain>
    </source>
</reference>
<dbReference type="Pfam" id="PF03992">
    <property type="entry name" value="ABM"/>
    <property type="match status" value="1"/>
</dbReference>
<feature type="region of interest" description="Disordered" evidence="1">
    <location>
        <begin position="1"/>
        <end position="20"/>
    </location>
</feature>
<evidence type="ECO:0000313" key="3">
    <source>
        <dbReference type="EMBL" id="CAA9394605.1"/>
    </source>
</evidence>
<feature type="compositionally biased region" description="Basic and acidic residues" evidence="1">
    <location>
        <begin position="10"/>
        <end position="20"/>
    </location>
</feature>
<dbReference type="EMBL" id="CADCUZ010000013">
    <property type="protein sequence ID" value="CAA9394605.1"/>
    <property type="molecule type" value="Genomic_DNA"/>
</dbReference>
<feature type="domain" description="ABM" evidence="2">
    <location>
        <begin position="25"/>
        <end position="88"/>
    </location>
</feature>